<organism evidence="2 3">
    <name type="scientific">Mycobacterium pseudoshottsii</name>
    <dbReference type="NCBI Taxonomy" id="265949"/>
    <lineage>
        <taxon>Bacteria</taxon>
        <taxon>Bacillati</taxon>
        <taxon>Actinomycetota</taxon>
        <taxon>Actinomycetes</taxon>
        <taxon>Mycobacteriales</taxon>
        <taxon>Mycobacteriaceae</taxon>
        <taxon>Mycobacterium</taxon>
        <taxon>Mycobacterium ulcerans group</taxon>
    </lineage>
</organism>
<feature type="compositionally biased region" description="Basic and acidic residues" evidence="1">
    <location>
        <begin position="41"/>
        <end position="57"/>
    </location>
</feature>
<dbReference type="EMBL" id="AP026367">
    <property type="protein sequence ID" value="BDN81412.1"/>
    <property type="molecule type" value="Genomic_DNA"/>
</dbReference>
<evidence type="ECO:0000313" key="2">
    <source>
        <dbReference type="EMBL" id="BDN81412.1"/>
    </source>
</evidence>
<evidence type="ECO:0000313" key="3">
    <source>
        <dbReference type="Proteomes" id="UP001058626"/>
    </source>
</evidence>
<gene>
    <name evidence="2" type="ORF">NJB1907Z4_C16270</name>
</gene>
<sequence length="73" mass="7978">MWGWEQAQPAPVRRVPVPGQRVQVPGRPVPDHRVPAGQPVRVREPPADRRPGERPVEPVDLAVAARRGQAVAA</sequence>
<reference evidence="2" key="1">
    <citation type="submission" date="2022-06" db="EMBL/GenBank/DDBJ databases">
        <title>Complete genome sequence of Mycobacterium pseudoshottsii NJB1907-Z4.</title>
        <authorList>
            <person name="Komine T."/>
            <person name="Fukano H."/>
            <person name="Wada S."/>
        </authorList>
    </citation>
    <scope>NUCLEOTIDE SEQUENCE</scope>
    <source>
        <strain evidence="2">NJB1907-Z4</strain>
    </source>
</reference>
<protein>
    <submittedName>
        <fullName evidence="2">Uncharacterized protein</fullName>
    </submittedName>
</protein>
<name>A0A9N7LQR5_9MYCO</name>
<keyword evidence="3" id="KW-1185">Reference proteome</keyword>
<dbReference type="Proteomes" id="UP001058626">
    <property type="component" value="Chromosome"/>
</dbReference>
<dbReference type="AlphaFoldDB" id="A0A9N7LQR5"/>
<proteinExistence type="predicted"/>
<feature type="region of interest" description="Disordered" evidence="1">
    <location>
        <begin position="1"/>
        <end position="60"/>
    </location>
</feature>
<feature type="compositionally biased region" description="Low complexity" evidence="1">
    <location>
        <begin position="1"/>
        <end position="26"/>
    </location>
</feature>
<evidence type="ECO:0000256" key="1">
    <source>
        <dbReference type="SAM" id="MobiDB-lite"/>
    </source>
</evidence>
<accession>A0A9N7LQR5</accession>